<organism evidence="2 3">
    <name type="scientific">Streptomyces camponoticapitis</name>
    <dbReference type="NCBI Taxonomy" id="1616125"/>
    <lineage>
        <taxon>Bacteria</taxon>
        <taxon>Bacillati</taxon>
        <taxon>Actinomycetota</taxon>
        <taxon>Actinomycetes</taxon>
        <taxon>Kitasatosporales</taxon>
        <taxon>Streptomycetaceae</taxon>
        <taxon>Streptomyces</taxon>
    </lineage>
</organism>
<feature type="region of interest" description="Disordered" evidence="1">
    <location>
        <begin position="220"/>
        <end position="266"/>
    </location>
</feature>
<feature type="region of interest" description="Disordered" evidence="1">
    <location>
        <begin position="1"/>
        <end position="150"/>
    </location>
</feature>
<feature type="compositionally biased region" description="Acidic residues" evidence="1">
    <location>
        <begin position="34"/>
        <end position="56"/>
    </location>
</feature>
<feature type="compositionally biased region" description="Basic and acidic residues" evidence="1">
    <location>
        <begin position="138"/>
        <end position="150"/>
    </location>
</feature>
<evidence type="ECO:0000256" key="1">
    <source>
        <dbReference type="SAM" id="MobiDB-lite"/>
    </source>
</evidence>
<dbReference type="EMBL" id="BMMV01000003">
    <property type="protein sequence ID" value="GGJ82018.1"/>
    <property type="molecule type" value="Genomic_DNA"/>
</dbReference>
<feature type="compositionally biased region" description="Basic residues" evidence="1">
    <location>
        <begin position="1"/>
        <end position="11"/>
    </location>
</feature>
<accession>A0ABQ2DZH2</accession>
<comment type="caution">
    <text evidence="2">The sequence shown here is derived from an EMBL/GenBank/DDBJ whole genome shotgun (WGS) entry which is preliminary data.</text>
</comment>
<reference evidence="3" key="1">
    <citation type="journal article" date="2019" name="Int. J. Syst. Evol. Microbiol.">
        <title>The Global Catalogue of Microorganisms (GCM) 10K type strain sequencing project: providing services to taxonomists for standard genome sequencing and annotation.</title>
        <authorList>
            <consortium name="The Broad Institute Genomics Platform"/>
            <consortium name="The Broad Institute Genome Sequencing Center for Infectious Disease"/>
            <person name="Wu L."/>
            <person name="Ma J."/>
        </authorList>
    </citation>
    <scope>NUCLEOTIDE SEQUENCE [LARGE SCALE GENOMIC DNA]</scope>
    <source>
        <strain evidence="3">CGMCC 4.7275</strain>
    </source>
</reference>
<evidence type="ECO:0008006" key="4">
    <source>
        <dbReference type="Google" id="ProtNLM"/>
    </source>
</evidence>
<protein>
    <recommendedName>
        <fullName evidence="4">Scaffolding protein</fullName>
    </recommendedName>
</protein>
<dbReference type="RefSeq" id="WP_189106232.1">
    <property type="nucleotide sequence ID" value="NZ_BMMV01000003.1"/>
</dbReference>
<dbReference type="Proteomes" id="UP000660265">
    <property type="component" value="Unassembled WGS sequence"/>
</dbReference>
<gene>
    <name evidence="2" type="ORF">GCM10011583_11940</name>
</gene>
<feature type="compositionally biased region" description="Basic and acidic residues" evidence="1">
    <location>
        <begin position="87"/>
        <end position="104"/>
    </location>
</feature>
<name>A0ABQ2DZH2_9ACTN</name>
<feature type="compositionally biased region" description="Basic and acidic residues" evidence="1">
    <location>
        <begin position="68"/>
        <end position="79"/>
    </location>
</feature>
<evidence type="ECO:0000313" key="3">
    <source>
        <dbReference type="Proteomes" id="UP000660265"/>
    </source>
</evidence>
<feature type="compositionally biased region" description="Basic and acidic residues" evidence="1">
    <location>
        <begin position="111"/>
        <end position="130"/>
    </location>
</feature>
<sequence length="266" mass="28260">MQKRTLARHTGRTGGWAHPYRTGPFDPYLYADGGDGDDSDSTDDGADGDADADGQDDAAGSGDDNQDDADKGAKEDKPKPKAPAQKDGGKDLAAENARLAKELKAANSESAKARVEAKDQAAKEARDSLAKDLANFLDPKRDEKADPPDPEKLMAQISEERTAHRGTAIELAVFKGSSKHGADPELLADSKSFMTKLGKLDPASDDFSKKVGEAIKAAVADNPRLKAGNQAPARSSGDFNGATKDTGADPEDIDEIRKERRKRRSG</sequence>
<keyword evidence="3" id="KW-1185">Reference proteome</keyword>
<proteinExistence type="predicted"/>
<evidence type="ECO:0000313" key="2">
    <source>
        <dbReference type="EMBL" id="GGJ82018.1"/>
    </source>
</evidence>